<dbReference type="Gene3D" id="2.60.120.600">
    <property type="entry name" value="Domain of unknown function DUF1214, C-terminal domain"/>
    <property type="match status" value="1"/>
</dbReference>
<dbReference type="Gene3D" id="2.60.40.1610">
    <property type="entry name" value="Domain of unknown function DUF1254"/>
    <property type="match status" value="1"/>
</dbReference>
<dbReference type="Pfam" id="PF06742">
    <property type="entry name" value="DUF1214"/>
    <property type="match status" value="1"/>
</dbReference>
<dbReference type="Proteomes" id="UP000031278">
    <property type="component" value="Unassembled WGS sequence"/>
</dbReference>
<dbReference type="Pfam" id="PF06863">
    <property type="entry name" value="DUF1254"/>
    <property type="match status" value="1"/>
</dbReference>
<dbReference type="Gene3D" id="1.10.3360.10">
    <property type="entry name" value="VPA0735-like domain"/>
    <property type="match status" value="1"/>
</dbReference>
<evidence type="ECO:0000256" key="1">
    <source>
        <dbReference type="SAM" id="SignalP"/>
    </source>
</evidence>
<dbReference type="InterPro" id="IPR037050">
    <property type="entry name" value="DUF1254_sf"/>
</dbReference>
<organism evidence="4 5">
    <name type="scientific">Photobacterium gaetbulicola</name>
    <dbReference type="NCBI Taxonomy" id="1295392"/>
    <lineage>
        <taxon>Bacteria</taxon>
        <taxon>Pseudomonadati</taxon>
        <taxon>Pseudomonadota</taxon>
        <taxon>Gammaproteobacteria</taxon>
        <taxon>Vibrionales</taxon>
        <taxon>Vibrionaceae</taxon>
        <taxon>Photobacterium</taxon>
    </lineage>
</organism>
<reference evidence="4 5" key="1">
    <citation type="submission" date="2014-12" db="EMBL/GenBank/DDBJ databases">
        <title>Genome sequencing of Photobacterium gaetbulicola AD005a.</title>
        <authorList>
            <person name="Adrian T.G.S."/>
            <person name="Chan K.G."/>
        </authorList>
    </citation>
    <scope>NUCLEOTIDE SEQUENCE [LARGE SCALE GENOMIC DNA]</scope>
    <source>
        <strain evidence="4 5">AD005a</strain>
    </source>
</reference>
<feature type="chain" id="PRO_5002128299" evidence="1">
    <location>
        <begin position="24"/>
        <end position="506"/>
    </location>
</feature>
<dbReference type="RefSeq" id="WP_039464156.1">
    <property type="nucleotide sequence ID" value="NZ_JWLZ01000171.1"/>
</dbReference>
<dbReference type="InterPro" id="IPR037049">
    <property type="entry name" value="DUF1214_C_sf"/>
</dbReference>
<evidence type="ECO:0000313" key="4">
    <source>
        <dbReference type="EMBL" id="KHT62797.1"/>
    </source>
</evidence>
<sequence>MIKMPLKRVALIAGLLGTSVVFAATNTNDTDIPASILTPDKVETSIGTLTFKDGVPTEQTVDLLYTNLDTIRATEVFMNAIPMASLEALRIGHERMGVIQSNQVMLFDNLMDSKPLFLTGNTDTVYASAFLDLERDGPTVIEIPPGMGPTTVNDAFFRFVTDMGAVGPDKGEGGKYLILPPNYEGEVPQGYHVSQSTSYVNWFIARGFLKDGKTDAAVNTYHTGLKIYPLSKKGAQPAMEFISGSGKSFNTIHANDQHFYDEIKAVIDKEPIEFIDPELRGLIASIGIEKGKPFEPDERMQTILKDGAALGNATARALMFNPRNEKAYIWDDRNWKTAFIGNDYRWLIDEGNGGRNLDARTYFFYIATVNTPAMALKMVGKGSQYAVVDKTDNGEFFDGGKNYKLTIPANVPAKNFWSVVVYDTQTRSELQTGQPFPSKNDKRDNLVENPDGSVDLFFGPAAPQGKESNWIQTVSDRGWFAILRLYGPLEPWYDGSWKPSDITEVK</sequence>
<dbReference type="PANTHER" id="PTHR36509">
    <property type="entry name" value="BLL3101 PROTEIN"/>
    <property type="match status" value="1"/>
</dbReference>
<comment type="caution">
    <text evidence="4">The sequence shown here is derived from an EMBL/GenBank/DDBJ whole genome shotgun (WGS) entry which is preliminary data.</text>
</comment>
<accession>A0A0B9H1W6</accession>
<dbReference type="PANTHER" id="PTHR36509:SF3">
    <property type="entry name" value="SIGNAL PEPTIDE PROTEIN"/>
    <property type="match status" value="1"/>
</dbReference>
<protein>
    <submittedName>
        <fullName evidence="4">Signal peptide protein</fullName>
    </submittedName>
</protein>
<dbReference type="EMBL" id="JWLZ01000171">
    <property type="protein sequence ID" value="KHT62797.1"/>
    <property type="molecule type" value="Genomic_DNA"/>
</dbReference>
<dbReference type="InterPro" id="IPR010621">
    <property type="entry name" value="DUF1214"/>
</dbReference>
<gene>
    <name evidence="4" type="ORF">RJ45_15750</name>
</gene>
<evidence type="ECO:0000313" key="5">
    <source>
        <dbReference type="Proteomes" id="UP000031278"/>
    </source>
</evidence>
<feature type="domain" description="DUF1214" evidence="2">
    <location>
        <begin position="384"/>
        <end position="489"/>
    </location>
</feature>
<keyword evidence="1" id="KW-0732">Signal</keyword>
<name>A0A0B9H1W6_9GAMM</name>
<dbReference type="InterPro" id="IPR010679">
    <property type="entry name" value="DUF1254"/>
</dbReference>
<feature type="domain" description="DUF1254" evidence="3">
    <location>
        <begin position="102"/>
        <end position="229"/>
    </location>
</feature>
<proteinExistence type="predicted"/>
<feature type="signal peptide" evidence="1">
    <location>
        <begin position="1"/>
        <end position="23"/>
    </location>
</feature>
<evidence type="ECO:0000259" key="3">
    <source>
        <dbReference type="Pfam" id="PF06863"/>
    </source>
</evidence>
<evidence type="ECO:0000259" key="2">
    <source>
        <dbReference type="Pfam" id="PF06742"/>
    </source>
</evidence>
<dbReference type="AlphaFoldDB" id="A0A0B9H1W6"/>
<dbReference type="SUPFAM" id="SSF160935">
    <property type="entry name" value="VPA0735-like"/>
    <property type="match status" value="1"/>
</dbReference>